<organism evidence="5">
    <name type="scientific">Ralstonia solanacearum</name>
    <name type="common">Pseudomonas solanacearum</name>
    <dbReference type="NCBI Taxonomy" id="305"/>
    <lineage>
        <taxon>Bacteria</taxon>
        <taxon>Pseudomonadati</taxon>
        <taxon>Pseudomonadota</taxon>
        <taxon>Betaproteobacteria</taxon>
        <taxon>Burkholderiales</taxon>
        <taxon>Burkholderiaceae</taxon>
        <taxon>Ralstonia</taxon>
        <taxon>Ralstonia solanacearum species complex</taxon>
    </lineage>
</organism>
<gene>
    <name evidence="5" type="ORF">RUN39_v1_980016</name>
</gene>
<evidence type="ECO:0000256" key="3">
    <source>
        <dbReference type="ARBA" id="ARBA00023098"/>
    </source>
</evidence>
<feature type="chain" id="PRO_5006628350" description="Dienelactone hydrolase" evidence="4">
    <location>
        <begin position="33"/>
        <end position="363"/>
    </location>
</feature>
<evidence type="ECO:0000313" key="5">
    <source>
        <dbReference type="EMBL" id="CUV14885.1"/>
    </source>
</evidence>
<protein>
    <recommendedName>
        <fullName evidence="6">Dienelactone hydrolase</fullName>
    </recommendedName>
</protein>
<dbReference type="PIRSF" id="PIRSF031982">
    <property type="entry name" value="UCP031982_abhydr"/>
    <property type="match status" value="1"/>
</dbReference>
<keyword evidence="4" id="KW-0732">Signal</keyword>
<dbReference type="Pfam" id="PF03403">
    <property type="entry name" value="PAF-AH_p_II"/>
    <property type="match status" value="1"/>
</dbReference>
<dbReference type="SUPFAM" id="SSF53474">
    <property type="entry name" value="alpha/beta-Hydrolases"/>
    <property type="match status" value="1"/>
</dbReference>
<keyword evidence="1" id="KW-0378">Hydrolase</keyword>
<dbReference type="PANTHER" id="PTHR10272">
    <property type="entry name" value="PLATELET-ACTIVATING FACTOR ACETYLHYDROLASE"/>
    <property type="match status" value="1"/>
</dbReference>
<dbReference type="GO" id="GO:0003847">
    <property type="term" value="F:1-alkyl-2-acetylglycerophosphocholine esterase activity"/>
    <property type="evidence" value="ECO:0007669"/>
    <property type="project" value="TreeGrafter"/>
</dbReference>
<name>A0A0S4TYW3_RALSL</name>
<dbReference type="Gene3D" id="3.40.50.1820">
    <property type="entry name" value="alpha/beta hydrolase"/>
    <property type="match status" value="1"/>
</dbReference>
<proteinExistence type="predicted"/>
<dbReference type="PANTHER" id="PTHR10272:SF0">
    <property type="entry name" value="PLATELET-ACTIVATING FACTOR ACETYLHYDROLASE"/>
    <property type="match status" value="1"/>
</dbReference>
<dbReference type="AlphaFoldDB" id="A0A0S4TYW3"/>
<accession>A0A0S4TYW3</accession>
<sequence>MRYCRFAIWSKGWLRIAAILYAAFCAAGAVQATEACPSVANAGMSQLVGPKTPEVQGLPWLIWYPTAAPEQPTSEGRTRFVAARDAAPLPGLHPLIVLSHGSGGTSMTHWKTARYFARRGYVVLTIVHRDDNAVVSTSSSTLAVWRSRPKEWSTALDALLASRYAPFIDRQRIAAVGFSAGAYTALAVGGARPSSLALDDYCLSHTQNDVLCVRYGSLRRFGVRIAREIGVRRESLDTSKDARARAIVAMAPPGAALFTAQGVQGLDVPTLLMQGDHDEVLKSPNDARYLASLLGERAEYQTVPGGHFVFASIDPAWLGNTQPNSSAEGETAALRKANELAAAFLARALADPQQPDGRSRKCP</sequence>
<evidence type="ECO:0000256" key="1">
    <source>
        <dbReference type="ARBA" id="ARBA00022801"/>
    </source>
</evidence>
<evidence type="ECO:0008006" key="6">
    <source>
        <dbReference type="Google" id="ProtNLM"/>
    </source>
</evidence>
<dbReference type="EMBL" id="LN899819">
    <property type="protein sequence ID" value="CUV14885.1"/>
    <property type="molecule type" value="Genomic_DNA"/>
</dbReference>
<evidence type="ECO:0000256" key="2">
    <source>
        <dbReference type="ARBA" id="ARBA00022963"/>
    </source>
</evidence>
<keyword evidence="3" id="KW-0443">Lipid metabolism</keyword>
<dbReference type="InterPro" id="IPR016986">
    <property type="entry name" value="UCP031982_abhydr"/>
</dbReference>
<feature type="signal peptide" evidence="4">
    <location>
        <begin position="1"/>
        <end position="32"/>
    </location>
</feature>
<keyword evidence="2" id="KW-0442">Lipid degradation</keyword>
<reference evidence="5" key="1">
    <citation type="submission" date="2015-10" db="EMBL/GenBank/DDBJ databases">
        <authorList>
            <person name="Gilbert D.G."/>
        </authorList>
    </citation>
    <scope>NUCLEOTIDE SEQUENCE</scope>
    <source>
        <strain evidence="5">Phyl III-seqv23</strain>
    </source>
</reference>
<dbReference type="GO" id="GO:0016042">
    <property type="term" value="P:lipid catabolic process"/>
    <property type="evidence" value="ECO:0007669"/>
    <property type="project" value="UniProtKB-KW"/>
</dbReference>
<evidence type="ECO:0000256" key="4">
    <source>
        <dbReference type="SAM" id="SignalP"/>
    </source>
</evidence>
<dbReference type="InterPro" id="IPR029058">
    <property type="entry name" value="AB_hydrolase_fold"/>
</dbReference>